<keyword evidence="1" id="KW-0472">Membrane</keyword>
<reference evidence="2" key="1">
    <citation type="journal article" date="2019" name="Sci. Rep.">
        <title>Draft genome of Tanacetum cinerariifolium, the natural source of mosquito coil.</title>
        <authorList>
            <person name="Yamashiro T."/>
            <person name="Shiraishi A."/>
            <person name="Satake H."/>
            <person name="Nakayama K."/>
        </authorList>
    </citation>
    <scope>NUCLEOTIDE SEQUENCE</scope>
</reference>
<keyword evidence="1" id="KW-1133">Transmembrane helix</keyword>
<feature type="transmembrane region" description="Helical" evidence="1">
    <location>
        <begin position="12"/>
        <end position="39"/>
    </location>
</feature>
<protein>
    <submittedName>
        <fullName evidence="2">Uncharacterized protein</fullName>
    </submittedName>
</protein>
<comment type="caution">
    <text evidence="2">The sequence shown here is derived from an EMBL/GenBank/DDBJ whole genome shotgun (WGS) entry which is preliminary data.</text>
</comment>
<evidence type="ECO:0000256" key="1">
    <source>
        <dbReference type="SAM" id="Phobius"/>
    </source>
</evidence>
<keyword evidence="1" id="KW-0812">Transmembrane</keyword>
<gene>
    <name evidence="2" type="ORF">Tci_852523</name>
</gene>
<feature type="transmembrane region" description="Helical" evidence="1">
    <location>
        <begin position="45"/>
        <end position="68"/>
    </location>
</feature>
<proteinExistence type="predicted"/>
<organism evidence="2">
    <name type="scientific">Tanacetum cinerariifolium</name>
    <name type="common">Dalmatian daisy</name>
    <name type="synonym">Chrysanthemum cinerariifolium</name>
    <dbReference type="NCBI Taxonomy" id="118510"/>
    <lineage>
        <taxon>Eukaryota</taxon>
        <taxon>Viridiplantae</taxon>
        <taxon>Streptophyta</taxon>
        <taxon>Embryophyta</taxon>
        <taxon>Tracheophyta</taxon>
        <taxon>Spermatophyta</taxon>
        <taxon>Magnoliopsida</taxon>
        <taxon>eudicotyledons</taxon>
        <taxon>Gunneridae</taxon>
        <taxon>Pentapetalae</taxon>
        <taxon>asterids</taxon>
        <taxon>campanulids</taxon>
        <taxon>Asterales</taxon>
        <taxon>Asteraceae</taxon>
        <taxon>Asteroideae</taxon>
        <taxon>Anthemideae</taxon>
        <taxon>Anthemidinae</taxon>
        <taxon>Tanacetum</taxon>
    </lineage>
</organism>
<name>A0A699R3D4_TANCI</name>
<dbReference type="EMBL" id="BKCJ011075587">
    <property type="protein sequence ID" value="GFC80553.1"/>
    <property type="molecule type" value="Genomic_DNA"/>
</dbReference>
<feature type="transmembrane region" description="Helical" evidence="1">
    <location>
        <begin position="75"/>
        <end position="95"/>
    </location>
</feature>
<accession>A0A699R3D4</accession>
<sequence length="108" mass="11702">MARPSAVMASYHAIIDVMSLAIVTKRFVSIVSTLLNWVISQCSQISLPLVVVLMVAGVVLVVSPVVVVSIATMRVFLFSFVSLGNPFCFSLNLLLHEGYGLYGQPRSD</sequence>
<evidence type="ECO:0000313" key="2">
    <source>
        <dbReference type="EMBL" id="GFC80553.1"/>
    </source>
</evidence>
<dbReference type="AlphaFoldDB" id="A0A699R3D4"/>